<dbReference type="Gene3D" id="1.10.510.10">
    <property type="entry name" value="Transferase(Phosphotransferase) domain 1"/>
    <property type="match status" value="1"/>
</dbReference>
<feature type="binding site" evidence="5">
    <location>
        <position position="385"/>
    </location>
    <ligand>
        <name>ATP</name>
        <dbReference type="ChEBI" id="CHEBI:30616"/>
    </ligand>
</feature>
<dbReference type="SUPFAM" id="SSF56112">
    <property type="entry name" value="Protein kinase-like (PK-like)"/>
    <property type="match status" value="1"/>
</dbReference>
<protein>
    <recommendedName>
        <fullName evidence="8">Protein kinase domain-containing protein</fullName>
    </recommendedName>
</protein>
<dbReference type="GO" id="GO:0005524">
    <property type="term" value="F:ATP binding"/>
    <property type="evidence" value="ECO:0007669"/>
    <property type="project" value="UniProtKB-UniRule"/>
</dbReference>
<keyword evidence="7" id="KW-1133">Transmembrane helix</keyword>
<dbReference type="InterPro" id="IPR000719">
    <property type="entry name" value="Prot_kinase_dom"/>
</dbReference>
<organism evidence="9">
    <name type="scientific">Hanusia phi</name>
    <dbReference type="NCBI Taxonomy" id="3032"/>
    <lineage>
        <taxon>Eukaryota</taxon>
        <taxon>Cryptophyceae</taxon>
        <taxon>Pyrenomonadales</taxon>
        <taxon>Geminigeraceae</taxon>
        <taxon>Hanusia</taxon>
    </lineage>
</organism>
<dbReference type="AlphaFoldDB" id="A0A7S0DYV7"/>
<gene>
    <name evidence="9" type="ORF">HPHI1048_LOCUS2478</name>
</gene>
<keyword evidence="2 5" id="KW-0547">Nucleotide-binding</keyword>
<keyword evidence="4 5" id="KW-0067">ATP-binding</keyword>
<evidence type="ECO:0000256" key="3">
    <source>
        <dbReference type="ARBA" id="ARBA00022777"/>
    </source>
</evidence>
<feature type="compositionally biased region" description="Low complexity" evidence="6">
    <location>
        <begin position="329"/>
        <end position="340"/>
    </location>
</feature>
<dbReference type="InterPro" id="IPR008271">
    <property type="entry name" value="Ser/Thr_kinase_AS"/>
</dbReference>
<feature type="transmembrane region" description="Helical" evidence="7">
    <location>
        <begin position="107"/>
        <end position="126"/>
    </location>
</feature>
<dbReference type="Pfam" id="PF00069">
    <property type="entry name" value="Pkinase"/>
    <property type="match status" value="1"/>
</dbReference>
<evidence type="ECO:0000256" key="6">
    <source>
        <dbReference type="SAM" id="MobiDB-lite"/>
    </source>
</evidence>
<evidence type="ECO:0000256" key="7">
    <source>
        <dbReference type="SAM" id="Phobius"/>
    </source>
</evidence>
<dbReference type="GO" id="GO:0004672">
    <property type="term" value="F:protein kinase activity"/>
    <property type="evidence" value="ECO:0007669"/>
    <property type="project" value="InterPro"/>
</dbReference>
<dbReference type="InterPro" id="IPR011009">
    <property type="entry name" value="Kinase-like_dom_sf"/>
</dbReference>
<dbReference type="PANTHER" id="PTHR48016:SF56">
    <property type="entry name" value="MAPKK KINASE"/>
    <property type="match status" value="1"/>
</dbReference>
<feature type="domain" description="Protein kinase" evidence="8">
    <location>
        <begin position="351"/>
        <end position="608"/>
    </location>
</feature>
<dbReference type="PANTHER" id="PTHR48016">
    <property type="entry name" value="MAP KINASE KINASE KINASE SSK2-RELATED-RELATED"/>
    <property type="match status" value="1"/>
</dbReference>
<name>A0A7S0DYV7_9CRYP</name>
<dbReference type="CDD" id="cd06606">
    <property type="entry name" value="STKc_MAPKKK"/>
    <property type="match status" value="1"/>
</dbReference>
<feature type="transmembrane region" description="Helical" evidence="7">
    <location>
        <begin position="65"/>
        <end position="86"/>
    </location>
</feature>
<dbReference type="EMBL" id="HBEO01003504">
    <property type="protein sequence ID" value="CAD8469505.1"/>
    <property type="molecule type" value="Transcribed_RNA"/>
</dbReference>
<sequence length="892" mass="102025">MADQSTNLGKHSPRGGVKDSAAGGEGSRSLLNSDKMLFVGGFHDREMETQLRNDLDDDVQTESLVRLWGVAIMGFDCFSMLYLLATSCVQMYLAQDCKSDWSSRMEVYLNAAQSAMSAASLIFLMYSNVQPRARFKGIRLLLRARNVLLIVCALQEQVSSGKVEWASERYLHIHTLVQVLCGHVIWRSQLEHHIWILSLNWSKPMFRAVVHLLTLNSELWSSDALTLLKKIFSKREDKPMSDTDVYELVTISGFTFLSFVVLHRNHMATRRNWLLMFNEPRRILGGVVKNVESGLFSNMQHVSLLEQEDGYYTQEDVEALKAELQTQESSSGTSSSPSGGIKNAVHGEDWHMTDIVLGSGTYGCVYKGLSIKTGEELAVKTTIVKRRNIASGMTQLERELKILERFSHKNVVQYKGACFRGDQLCLFLEFCQGGSLSRCLELCGACNETLARGFARDITEGLAYLHFHGIVHRDVKSGNCLLSNEGVLKLADFGAAQSVGDDVNQELQGTPGYLAPEVMRKTGMIRQSDVWSLGACVMEMLTLELPYEEEVDPQALQVHRLYKLSQVDTDPPLPLQLGEEAKEFLQACLRVDPKKRLNTFHLKQLKFLRMPADLLEEEKERKKIVGNVLLRSNSDHKLQDTSPWLSTVLTSSWIPRFLRSWLIRLHLIIVKFEGWDREDAKFALAFQENFRYHSLTQAILALRYTHPVTTFLVFLDRFSMPFPDKLFDQCTLFVFFIFQVLWAYVIWTFRDDKQKINWKFYYNLLIILIRFSVITTPVVMWSQVDALSVLLILLCPIVGNMFPTIIESLLFVTMVASARLLKASFELRELLSRDKSLSIFHPHVLEDYVPRLSVIVLSFILSVFITRSWRMEERSLFRKRMSKSAFRRKALD</sequence>
<accession>A0A7S0DYV7</accession>
<feature type="region of interest" description="Disordered" evidence="6">
    <location>
        <begin position="324"/>
        <end position="343"/>
    </location>
</feature>
<dbReference type="SMART" id="SM00220">
    <property type="entry name" value="S_TKc"/>
    <property type="match status" value="1"/>
</dbReference>
<keyword evidence="3" id="KW-0418">Kinase</keyword>
<keyword evidence="7" id="KW-0812">Transmembrane</keyword>
<reference evidence="9" key="1">
    <citation type="submission" date="2021-01" db="EMBL/GenBank/DDBJ databases">
        <authorList>
            <person name="Corre E."/>
            <person name="Pelletier E."/>
            <person name="Niang G."/>
            <person name="Scheremetjew M."/>
            <person name="Finn R."/>
            <person name="Kale V."/>
            <person name="Holt S."/>
            <person name="Cochrane G."/>
            <person name="Meng A."/>
            <person name="Brown T."/>
            <person name="Cohen L."/>
        </authorList>
    </citation>
    <scope>NUCLEOTIDE SEQUENCE</scope>
    <source>
        <strain evidence="9">CCMP325</strain>
    </source>
</reference>
<dbReference type="PROSITE" id="PS00108">
    <property type="entry name" value="PROTEIN_KINASE_ST"/>
    <property type="match status" value="1"/>
</dbReference>
<feature type="region of interest" description="Disordered" evidence="6">
    <location>
        <begin position="1"/>
        <end position="28"/>
    </location>
</feature>
<dbReference type="InterPro" id="IPR017441">
    <property type="entry name" value="Protein_kinase_ATP_BS"/>
</dbReference>
<keyword evidence="7" id="KW-0472">Membrane</keyword>
<proteinExistence type="predicted"/>
<evidence type="ECO:0000256" key="4">
    <source>
        <dbReference type="ARBA" id="ARBA00022840"/>
    </source>
</evidence>
<feature type="transmembrane region" description="Helical" evidence="7">
    <location>
        <begin position="732"/>
        <end position="749"/>
    </location>
</feature>
<evidence type="ECO:0000256" key="2">
    <source>
        <dbReference type="ARBA" id="ARBA00022741"/>
    </source>
</evidence>
<evidence type="ECO:0000256" key="5">
    <source>
        <dbReference type="PROSITE-ProRule" id="PRU10141"/>
    </source>
</evidence>
<dbReference type="PROSITE" id="PS00107">
    <property type="entry name" value="PROTEIN_KINASE_ATP"/>
    <property type="match status" value="1"/>
</dbReference>
<dbReference type="PROSITE" id="PS50011">
    <property type="entry name" value="PROTEIN_KINASE_DOM"/>
    <property type="match status" value="1"/>
</dbReference>
<evidence type="ECO:0000259" key="8">
    <source>
        <dbReference type="PROSITE" id="PS50011"/>
    </source>
</evidence>
<feature type="transmembrane region" description="Helical" evidence="7">
    <location>
        <begin position="786"/>
        <end position="802"/>
    </location>
</feature>
<evidence type="ECO:0000313" key="9">
    <source>
        <dbReference type="EMBL" id="CAD8469505.1"/>
    </source>
</evidence>
<feature type="transmembrane region" description="Helical" evidence="7">
    <location>
        <begin position="761"/>
        <end position="780"/>
    </location>
</feature>
<evidence type="ECO:0000256" key="1">
    <source>
        <dbReference type="ARBA" id="ARBA00022679"/>
    </source>
</evidence>
<keyword evidence="1" id="KW-0808">Transferase</keyword>
<dbReference type="InterPro" id="IPR050538">
    <property type="entry name" value="MAP_kinase_kinase_kinase"/>
</dbReference>